<dbReference type="Proteomes" id="UP001602119">
    <property type="component" value="Unassembled WGS sequence"/>
</dbReference>
<evidence type="ECO:0000313" key="2">
    <source>
        <dbReference type="EMBL" id="MFF4772579.1"/>
    </source>
</evidence>
<organism evidence="2 3">
    <name type="scientific">Microtetraspora fusca</name>
    <dbReference type="NCBI Taxonomy" id="1997"/>
    <lineage>
        <taxon>Bacteria</taxon>
        <taxon>Bacillati</taxon>
        <taxon>Actinomycetota</taxon>
        <taxon>Actinomycetes</taxon>
        <taxon>Streptosporangiales</taxon>
        <taxon>Streptosporangiaceae</taxon>
        <taxon>Microtetraspora</taxon>
    </lineage>
</organism>
<dbReference type="InterPro" id="IPR000073">
    <property type="entry name" value="AB_hydrolase_1"/>
</dbReference>
<sequence length="381" mass="39300">MTSSLALVARLEGETWRAGASAAAKIRGWAGDLTAAPSGLLTPCGDGLCGPASATATCFVEARPEGLPPITLAYERHGSGEPVVLLHGIGSHRQAWDPIVPLLMAEHTVITVDLPGFGDSPDLPRGLSRDLPTMVTELGAMFTALGLDLPHVAGHSLGGLIALRLAQAGLVRSVTALAPAGFWTEAERRYAFAVLSAARNIARLPSWMVSRLAATPIGRAALTGTLYGRPDRCPPGEVVTSLAILRQSVAFNATLRAGRAPDLFVGDIPGVPVTIAWGSADRVLFARQAARAAATIPGAHMVWLPGCGHVPMNDAPALVARVILDATRPSGLIGVHARDLLLEGAPFGAEGIKEIADAADGPPLVCAESLLADAAASRCPD</sequence>
<dbReference type="PANTHER" id="PTHR46438:SF11">
    <property type="entry name" value="LIPASE-RELATED"/>
    <property type="match status" value="1"/>
</dbReference>
<feature type="domain" description="AB hydrolase-1" evidence="1">
    <location>
        <begin position="83"/>
        <end position="321"/>
    </location>
</feature>
<dbReference type="EMBL" id="JBIAXI010000004">
    <property type="protein sequence ID" value="MFF4772579.1"/>
    <property type="molecule type" value="Genomic_DNA"/>
</dbReference>
<protein>
    <submittedName>
        <fullName evidence="2">Alpha/beta fold hydrolase</fullName>
    </submittedName>
</protein>
<dbReference type="PANTHER" id="PTHR46438">
    <property type="entry name" value="ALPHA/BETA-HYDROLASES SUPERFAMILY PROTEIN"/>
    <property type="match status" value="1"/>
</dbReference>
<dbReference type="PRINTS" id="PR00111">
    <property type="entry name" value="ABHYDROLASE"/>
</dbReference>
<dbReference type="Gene3D" id="3.40.50.1820">
    <property type="entry name" value="alpha/beta hydrolase"/>
    <property type="match status" value="1"/>
</dbReference>
<evidence type="ECO:0000259" key="1">
    <source>
        <dbReference type="Pfam" id="PF12697"/>
    </source>
</evidence>
<dbReference type="SUPFAM" id="SSF53474">
    <property type="entry name" value="alpha/beta-Hydrolases"/>
    <property type="match status" value="1"/>
</dbReference>
<comment type="caution">
    <text evidence="2">The sequence shown here is derived from an EMBL/GenBank/DDBJ whole genome shotgun (WGS) entry which is preliminary data.</text>
</comment>
<dbReference type="InterPro" id="IPR029058">
    <property type="entry name" value="AB_hydrolase_fold"/>
</dbReference>
<dbReference type="Pfam" id="PF12697">
    <property type="entry name" value="Abhydrolase_6"/>
    <property type="match status" value="1"/>
</dbReference>
<accession>A0ABW6UZU2</accession>
<proteinExistence type="predicted"/>
<dbReference type="GO" id="GO:0016787">
    <property type="term" value="F:hydrolase activity"/>
    <property type="evidence" value="ECO:0007669"/>
    <property type="project" value="UniProtKB-KW"/>
</dbReference>
<evidence type="ECO:0000313" key="3">
    <source>
        <dbReference type="Proteomes" id="UP001602119"/>
    </source>
</evidence>
<keyword evidence="2" id="KW-0378">Hydrolase</keyword>
<keyword evidence="3" id="KW-1185">Reference proteome</keyword>
<gene>
    <name evidence="2" type="ORF">ACFY05_06940</name>
</gene>
<dbReference type="RefSeq" id="WP_387341014.1">
    <property type="nucleotide sequence ID" value="NZ_JBIAXI010000004.1"/>
</dbReference>
<name>A0ABW6UZU2_MICFU</name>
<reference evidence="2 3" key="1">
    <citation type="submission" date="2024-10" db="EMBL/GenBank/DDBJ databases">
        <title>The Natural Products Discovery Center: Release of the First 8490 Sequenced Strains for Exploring Actinobacteria Biosynthetic Diversity.</title>
        <authorList>
            <person name="Kalkreuter E."/>
            <person name="Kautsar S.A."/>
            <person name="Yang D."/>
            <person name="Bader C.D."/>
            <person name="Teijaro C.N."/>
            <person name="Fluegel L."/>
            <person name="Davis C.M."/>
            <person name="Simpson J.R."/>
            <person name="Lauterbach L."/>
            <person name="Steele A.D."/>
            <person name="Gui C."/>
            <person name="Meng S."/>
            <person name="Li G."/>
            <person name="Viehrig K."/>
            <person name="Ye F."/>
            <person name="Su P."/>
            <person name="Kiefer A.F."/>
            <person name="Nichols A."/>
            <person name="Cepeda A.J."/>
            <person name="Yan W."/>
            <person name="Fan B."/>
            <person name="Jiang Y."/>
            <person name="Adhikari A."/>
            <person name="Zheng C.-J."/>
            <person name="Schuster L."/>
            <person name="Cowan T.M."/>
            <person name="Smanski M.J."/>
            <person name="Chevrette M.G."/>
            <person name="De Carvalho L.P.S."/>
            <person name="Shen B."/>
        </authorList>
    </citation>
    <scope>NUCLEOTIDE SEQUENCE [LARGE SCALE GENOMIC DNA]</scope>
    <source>
        <strain evidence="2 3">NPDC001281</strain>
    </source>
</reference>